<accession>A0A4Y9JR54</accession>
<dbReference type="EMBL" id="SPPA01000026">
    <property type="protein sequence ID" value="TFV08284.1"/>
    <property type="molecule type" value="Genomic_DNA"/>
</dbReference>
<evidence type="ECO:0000313" key="3">
    <source>
        <dbReference type="Proteomes" id="UP000297396"/>
    </source>
</evidence>
<name>A0A4Y9JR54_9PAST</name>
<protein>
    <submittedName>
        <fullName evidence="2">Uncharacterized protein</fullName>
    </submittedName>
</protein>
<keyword evidence="1" id="KW-0175">Coiled coil</keyword>
<proteinExistence type="predicted"/>
<organism evidence="2 3">
    <name type="scientific">Muribacter muris</name>
    <dbReference type="NCBI Taxonomy" id="67855"/>
    <lineage>
        <taxon>Bacteria</taxon>
        <taxon>Pseudomonadati</taxon>
        <taxon>Pseudomonadota</taxon>
        <taxon>Gammaproteobacteria</taxon>
        <taxon>Pasteurellales</taxon>
        <taxon>Pasteurellaceae</taxon>
        <taxon>Muribacter</taxon>
    </lineage>
</organism>
<dbReference type="RefSeq" id="WP_135058247.1">
    <property type="nucleotide sequence ID" value="NZ_JADGLC010000026.1"/>
</dbReference>
<sequence>MLTLEDFKNLIFDREELEEILGFSLLPNDKKLQLENRIKSKNTDEIDTSQQRITELEQQLLQEQAKNAELLAQLECLKNVELQSSENNYNPTEKETHLQIIYGLVEILTNRTINHQKYLRGNGINKAAIANGLEAELKGLFTNPRTVEGFRNKLTEILNRAA</sequence>
<feature type="coiled-coil region" evidence="1">
    <location>
        <begin position="39"/>
        <end position="80"/>
    </location>
</feature>
<dbReference type="OrthoDB" id="5691098at2"/>
<evidence type="ECO:0000313" key="2">
    <source>
        <dbReference type="EMBL" id="TFV08284.1"/>
    </source>
</evidence>
<dbReference type="Proteomes" id="UP000297396">
    <property type="component" value="Unassembled WGS sequence"/>
</dbReference>
<evidence type="ECO:0000256" key="1">
    <source>
        <dbReference type="SAM" id="Coils"/>
    </source>
</evidence>
<comment type="caution">
    <text evidence="2">The sequence shown here is derived from an EMBL/GenBank/DDBJ whole genome shotgun (WGS) entry which is preliminary data.</text>
</comment>
<dbReference type="AlphaFoldDB" id="A0A4Y9JR54"/>
<gene>
    <name evidence="2" type="ORF">E4T80_10685</name>
</gene>
<reference evidence="2 3" key="1">
    <citation type="submission" date="2019-03" db="EMBL/GenBank/DDBJ databases">
        <title>Diversity of the mouse oral microbiome.</title>
        <authorList>
            <person name="Joseph S."/>
            <person name="Aduse-Opoku J."/>
            <person name="Curtis M."/>
            <person name="Wade W."/>
            <person name="Hashim A."/>
        </authorList>
    </citation>
    <scope>NUCLEOTIDE SEQUENCE [LARGE SCALE GENOMIC DNA]</scope>
    <source>
        <strain evidence="2 3">WT12</strain>
    </source>
</reference>